<dbReference type="GO" id="GO:0008237">
    <property type="term" value="F:metallopeptidase activity"/>
    <property type="evidence" value="ECO:0007669"/>
    <property type="project" value="UniProtKB-KW"/>
</dbReference>
<dbReference type="RefSeq" id="WP_007202603.1">
    <property type="nucleotide sequence ID" value="NZ_AKKV01000027.1"/>
</dbReference>
<protein>
    <submittedName>
        <fullName evidence="2">Inactive metalloprotease ymfF</fullName>
    </submittedName>
</protein>
<dbReference type="PANTHER" id="PTHR11851">
    <property type="entry name" value="METALLOPROTEASE"/>
    <property type="match status" value="1"/>
</dbReference>
<reference evidence="2 3" key="1">
    <citation type="journal article" date="2012" name="J. Bacteriol.">
        <title>Genome of Bacillus macauensis ZFHKF-1, a Long-Chain-Forming Bacterium.</title>
        <authorList>
            <person name="Cai L."/>
            <person name="Zhang T."/>
        </authorList>
    </citation>
    <scope>NUCLEOTIDE SEQUENCE [LARGE SCALE GENOMIC DNA]</scope>
    <source>
        <strain evidence="2 3">ZFHKF-1</strain>
    </source>
</reference>
<dbReference type="InterPro" id="IPR011249">
    <property type="entry name" value="Metalloenz_LuxS/M16"/>
</dbReference>
<dbReference type="AlphaFoldDB" id="I8UEB3"/>
<gene>
    <name evidence="2" type="ORF">A374_12625</name>
</gene>
<keyword evidence="3" id="KW-1185">Reference proteome</keyword>
<organism evidence="2 3">
    <name type="scientific">Fictibacillus macauensis ZFHKF-1</name>
    <dbReference type="NCBI Taxonomy" id="1196324"/>
    <lineage>
        <taxon>Bacteria</taxon>
        <taxon>Bacillati</taxon>
        <taxon>Bacillota</taxon>
        <taxon>Bacilli</taxon>
        <taxon>Bacillales</taxon>
        <taxon>Fictibacillaceae</taxon>
        <taxon>Fictibacillus</taxon>
    </lineage>
</organism>
<dbReference type="InterPro" id="IPR007863">
    <property type="entry name" value="Peptidase_M16_C"/>
</dbReference>
<dbReference type="eggNOG" id="COG0612">
    <property type="taxonomic scope" value="Bacteria"/>
</dbReference>
<dbReference type="PATRIC" id="fig|1196324.3.peg.2583"/>
<comment type="caution">
    <text evidence="2">The sequence shown here is derived from an EMBL/GenBank/DDBJ whole genome shotgun (WGS) entry which is preliminary data.</text>
</comment>
<dbReference type="Proteomes" id="UP000004080">
    <property type="component" value="Unassembled WGS sequence"/>
</dbReference>
<keyword evidence="2" id="KW-0378">Hydrolase</keyword>
<dbReference type="InterPro" id="IPR050361">
    <property type="entry name" value="MPP/UQCRC_Complex"/>
</dbReference>
<name>I8UEB3_9BACL</name>
<evidence type="ECO:0000313" key="3">
    <source>
        <dbReference type="Proteomes" id="UP000004080"/>
    </source>
</evidence>
<dbReference type="Pfam" id="PF05193">
    <property type="entry name" value="Peptidase_M16_C"/>
    <property type="match status" value="1"/>
</dbReference>
<dbReference type="STRING" id="1196324.A374_12625"/>
<evidence type="ECO:0000259" key="1">
    <source>
        <dbReference type="Pfam" id="PF05193"/>
    </source>
</evidence>
<dbReference type="Gene3D" id="3.30.830.10">
    <property type="entry name" value="Metalloenzyme, LuxS/M16 peptidase-like"/>
    <property type="match status" value="2"/>
</dbReference>
<keyword evidence="2" id="KW-0645">Protease</keyword>
<dbReference type="PANTHER" id="PTHR11851:SF186">
    <property type="entry name" value="INACTIVE METALLOPROTEASE YMFF-RELATED"/>
    <property type="match status" value="1"/>
</dbReference>
<dbReference type="NCBIfam" id="NF047422">
    <property type="entry name" value="YfmF_fam"/>
    <property type="match status" value="1"/>
</dbReference>
<keyword evidence="2" id="KW-0482">Metalloprotease</keyword>
<dbReference type="EMBL" id="AKKV01000027">
    <property type="protein sequence ID" value="EIT85143.1"/>
    <property type="molecule type" value="Genomic_DNA"/>
</dbReference>
<proteinExistence type="predicted"/>
<accession>I8UEB3</accession>
<sequence>MALVQHHVQSLPGITLHTIPTKKYKTTSITLQVKRPIIEEEVTKRALLPYVLQSGTKRYPSAQLLREALDQLYGATLHVDLSKKGEYQIISFRMEVANEKFLSDRTPLLEEAFALLSEVVLHPAQEKDAFLADVVSKEKRSLRQQIQSIYDDKMRYANKRLIELMFENEPYRFNVYGDEQALDEITPASLYAYYQNVLAEDEFDLYVVGDLEEEVLQTLTKKHFSLARREQHVQSEVSSRNVEKVKEIFEEQEVQQGKLHIGYRTHTTYKDDDYLALQVFNGIFGGFSHSKLFINVREKASLAYYAASRFESHKGIIFVMSGIETGNYAQTVKIIGEQLSAIVTGDFSDQELAQTKAMIRNQILETIDDATGLVEVLYHEVISRHKRTIEEWLDGIEAVTKKQIVEVAKKVQLDTIYFLKGKEENKVEAASV</sequence>
<feature type="domain" description="Peptidase M16 C-terminal" evidence="1">
    <location>
        <begin position="185"/>
        <end position="357"/>
    </location>
</feature>
<dbReference type="GO" id="GO:0046872">
    <property type="term" value="F:metal ion binding"/>
    <property type="evidence" value="ECO:0007669"/>
    <property type="project" value="InterPro"/>
</dbReference>
<evidence type="ECO:0000313" key="2">
    <source>
        <dbReference type="EMBL" id="EIT85143.1"/>
    </source>
</evidence>
<dbReference type="OrthoDB" id="9762085at2"/>
<dbReference type="GO" id="GO:0006508">
    <property type="term" value="P:proteolysis"/>
    <property type="evidence" value="ECO:0007669"/>
    <property type="project" value="UniProtKB-KW"/>
</dbReference>
<dbReference type="SUPFAM" id="SSF63411">
    <property type="entry name" value="LuxS/MPP-like metallohydrolase"/>
    <property type="match status" value="2"/>
</dbReference>